<dbReference type="InterPro" id="IPR036770">
    <property type="entry name" value="Ankyrin_rpt-contain_sf"/>
</dbReference>
<keyword evidence="5" id="KW-1185">Reference proteome</keyword>
<comment type="caution">
    <text evidence="4">The sequence shown here is derived from an EMBL/GenBank/DDBJ whole genome shotgun (WGS) entry which is preliminary data.</text>
</comment>
<dbReference type="PROSITE" id="PS50297">
    <property type="entry name" value="ANK_REP_REGION"/>
    <property type="match status" value="2"/>
</dbReference>
<dbReference type="GeneID" id="87865654"/>
<dbReference type="SUPFAM" id="SSF48403">
    <property type="entry name" value="Ankyrin repeat"/>
    <property type="match status" value="1"/>
</dbReference>
<organism evidence="4 5">
    <name type="scientific">Neurospora tetraspora</name>
    <dbReference type="NCBI Taxonomy" id="94610"/>
    <lineage>
        <taxon>Eukaryota</taxon>
        <taxon>Fungi</taxon>
        <taxon>Dikarya</taxon>
        <taxon>Ascomycota</taxon>
        <taxon>Pezizomycotina</taxon>
        <taxon>Sordariomycetes</taxon>
        <taxon>Sordariomycetidae</taxon>
        <taxon>Sordariales</taxon>
        <taxon>Sordariaceae</taxon>
        <taxon>Neurospora</taxon>
    </lineage>
</organism>
<dbReference type="RefSeq" id="XP_062678779.1">
    <property type="nucleotide sequence ID" value="XM_062828500.1"/>
</dbReference>
<reference evidence="4" key="1">
    <citation type="journal article" date="2023" name="Mol. Phylogenet. Evol.">
        <title>Genome-scale phylogeny and comparative genomics of the fungal order Sordariales.</title>
        <authorList>
            <person name="Hensen N."/>
            <person name="Bonometti L."/>
            <person name="Westerberg I."/>
            <person name="Brannstrom I.O."/>
            <person name="Guillou S."/>
            <person name="Cros-Aarteil S."/>
            <person name="Calhoun S."/>
            <person name="Haridas S."/>
            <person name="Kuo A."/>
            <person name="Mondo S."/>
            <person name="Pangilinan J."/>
            <person name="Riley R."/>
            <person name="LaButti K."/>
            <person name="Andreopoulos B."/>
            <person name="Lipzen A."/>
            <person name="Chen C."/>
            <person name="Yan M."/>
            <person name="Daum C."/>
            <person name="Ng V."/>
            <person name="Clum A."/>
            <person name="Steindorff A."/>
            <person name="Ohm R.A."/>
            <person name="Martin F."/>
            <person name="Silar P."/>
            <person name="Natvig D.O."/>
            <person name="Lalanne C."/>
            <person name="Gautier V."/>
            <person name="Ament-Velasquez S.L."/>
            <person name="Kruys A."/>
            <person name="Hutchinson M.I."/>
            <person name="Powell A.J."/>
            <person name="Barry K."/>
            <person name="Miller A.N."/>
            <person name="Grigoriev I.V."/>
            <person name="Debuchy R."/>
            <person name="Gladieux P."/>
            <person name="Hiltunen Thoren M."/>
            <person name="Johannesson H."/>
        </authorList>
    </citation>
    <scope>NUCLEOTIDE SEQUENCE</scope>
    <source>
        <strain evidence="4">CBS 560.94</strain>
    </source>
</reference>
<feature type="repeat" description="ANK" evidence="3">
    <location>
        <begin position="467"/>
        <end position="499"/>
    </location>
</feature>
<evidence type="ECO:0000256" key="1">
    <source>
        <dbReference type="ARBA" id="ARBA00022737"/>
    </source>
</evidence>
<dbReference type="EMBL" id="JAUEPP010000007">
    <property type="protein sequence ID" value="KAK3339419.1"/>
    <property type="molecule type" value="Genomic_DNA"/>
</dbReference>
<dbReference type="PROSITE" id="PS50088">
    <property type="entry name" value="ANK_REPEAT"/>
    <property type="match status" value="2"/>
</dbReference>
<gene>
    <name evidence="4" type="ORF">B0H65DRAFT_511638</name>
</gene>
<dbReference type="Gene3D" id="1.25.40.20">
    <property type="entry name" value="Ankyrin repeat-containing domain"/>
    <property type="match status" value="2"/>
</dbReference>
<dbReference type="InterPro" id="IPR050663">
    <property type="entry name" value="Ankyrin-SOCS_Box"/>
</dbReference>
<dbReference type="InterPro" id="IPR027417">
    <property type="entry name" value="P-loop_NTPase"/>
</dbReference>
<name>A0AAE0J976_9PEZI</name>
<keyword evidence="2 3" id="KW-0040">ANK repeat</keyword>
<feature type="repeat" description="ANK" evidence="3">
    <location>
        <begin position="542"/>
        <end position="574"/>
    </location>
</feature>
<dbReference type="Pfam" id="PF13857">
    <property type="entry name" value="Ank_5"/>
    <property type="match status" value="1"/>
</dbReference>
<dbReference type="PANTHER" id="PTHR24193">
    <property type="entry name" value="ANKYRIN REPEAT PROTEIN"/>
    <property type="match status" value="1"/>
</dbReference>
<dbReference type="Proteomes" id="UP001278500">
    <property type="component" value="Unassembled WGS sequence"/>
</dbReference>
<dbReference type="PRINTS" id="PR01415">
    <property type="entry name" value="ANKYRIN"/>
</dbReference>
<evidence type="ECO:0000256" key="2">
    <source>
        <dbReference type="ARBA" id="ARBA00023043"/>
    </source>
</evidence>
<dbReference type="GO" id="GO:0000976">
    <property type="term" value="F:transcription cis-regulatory region binding"/>
    <property type="evidence" value="ECO:0007669"/>
    <property type="project" value="TreeGrafter"/>
</dbReference>
<dbReference type="GO" id="GO:0045944">
    <property type="term" value="P:positive regulation of transcription by RNA polymerase II"/>
    <property type="evidence" value="ECO:0007669"/>
    <property type="project" value="TreeGrafter"/>
</dbReference>
<dbReference type="Pfam" id="PF00023">
    <property type="entry name" value="Ank"/>
    <property type="match status" value="1"/>
</dbReference>
<evidence type="ECO:0000313" key="5">
    <source>
        <dbReference type="Proteomes" id="UP001278500"/>
    </source>
</evidence>
<dbReference type="PANTHER" id="PTHR24193:SF121">
    <property type="entry name" value="ADA2A-CONTAINING COMPLEX COMPONENT 3, ISOFORM D"/>
    <property type="match status" value="1"/>
</dbReference>
<evidence type="ECO:0000256" key="3">
    <source>
        <dbReference type="PROSITE-ProRule" id="PRU00023"/>
    </source>
</evidence>
<evidence type="ECO:0000313" key="4">
    <source>
        <dbReference type="EMBL" id="KAK3339419.1"/>
    </source>
</evidence>
<dbReference type="SMART" id="SM00248">
    <property type="entry name" value="ANK"/>
    <property type="match status" value="8"/>
</dbReference>
<dbReference type="AlphaFoldDB" id="A0AAE0J976"/>
<reference evidence="4" key="2">
    <citation type="submission" date="2023-06" db="EMBL/GenBank/DDBJ databases">
        <authorList>
            <consortium name="Lawrence Berkeley National Laboratory"/>
            <person name="Haridas S."/>
            <person name="Hensen N."/>
            <person name="Bonometti L."/>
            <person name="Westerberg I."/>
            <person name="Brannstrom I.O."/>
            <person name="Guillou S."/>
            <person name="Cros-Aarteil S."/>
            <person name="Calhoun S."/>
            <person name="Kuo A."/>
            <person name="Mondo S."/>
            <person name="Pangilinan J."/>
            <person name="Riley R."/>
            <person name="Labutti K."/>
            <person name="Andreopoulos B."/>
            <person name="Lipzen A."/>
            <person name="Chen C."/>
            <person name="Yanf M."/>
            <person name="Daum C."/>
            <person name="Ng V."/>
            <person name="Clum A."/>
            <person name="Steindorff A."/>
            <person name="Ohm R."/>
            <person name="Martin F."/>
            <person name="Silar P."/>
            <person name="Natvig D."/>
            <person name="Lalanne C."/>
            <person name="Gautier V."/>
            <person name="Ament-Velasquez S.L."/>
            <person name="Kruys A."/>
            <person name="Hutchinson M.I."/>
            <person name="Powell A.J."/>
            <person name="Barry K."/>
            <person name="Miller A.N."/>
            <person name="Grigoriev I.V."/>
            <person name="Debuchy R."/>
            <person name="Gladieux P."/>
            <person name="Thoren M.H."/>
            <person name="Johannesson H."/>
        </authorList>
    </citation>
    <scope>NUCLEOTIDE SEQUENCE</scope>
    <source>
        <strain evidence="4">CBS 560.94</strain>
    </source>
</reference>
<accession>A0AAE0J976</accession>
<dbReference type="GO" id="GO:0005634">
    <property type="term" value="C:nucleus"/>
    <property type="evidence" value="ECO:0007669"/>
    <property type="project" value="TreeGrafter"/>
</dbReference>
<dbReference type="InterPro" id="IPR002110">
    <property type="entry name" value="Ankyrin_rpt"/>
</dbReference>
<proteinExistence type="predicted"/>
<protein>
    <submittedName>
        <fullName evidence="4">Ankyrin repeat-containing domain protein</fullName>
    </submittedName>
</protein>
<keyword evidence="1" id="KW-0677">Repeat</keyword>
<dbReference type="SUPFAM" id="SSF52540">
    <property type="entry name" value="P-loop containing nucleoside triphosphate hydrolases"/>
    <property type="match status" value="1"/>
</dbReference>
<dbReference type="Pfam" id="PF12796">
    <property type="entry name" value="Ank_2"/>
    <property type="match status" value="1"/>
</dbReference>
<sequence>MTRSWSFYNSGSGFSTANTGPGSQHNNNAAGPQYNYNYYGCRLTRTECLRSLSFSNIDARRQDIALVHPNTGHPGTGKSTLMKHIWRHCQRALQGRTVATYFFHARGESPPLVILIDALDECSDSQVRDVVKFLEQLSITCLRSEANVCICLSSRHYPHITMAKYQEFVVENRNGHDTDIATYVHDNLTKSNPDIEKEVLNKASGIFMWVVLVVAMLNKAYDEGKIEAMEQKLREVPKDLDELFLTILSEENPDKHETILMLQWRRITYSSKGLIEVPKAKGTVQFIHESSLDPALESNPIGQSHDRLKNCCVSFTQIHASMLNDRLRNKISMDRDHLDSQYPFLEYASLYWLDHAEAAEARNVSQTEFLRGIKEDHGVERLSLAHTWFCYDKALPWEKCGEYADLLFASVIHSYNSIAKILLEHRADISPQGWDYGPALQASAIKGSTEMSRLLIEYGADPNGWHGGYTPLQDATRYGYKESVRLLLEHGADVNAISPDGTALCLALHRDSFERCTVSEIKDLIKLLVEHGADVNVSYGEYASNALHDAALDGDEEIVRLLLEHGADVNARGGRYDTALQAAACAANMPLHYSRGGDPKWTDITKMLLDNGADVNAQGGEYGTALQAAASYPYYNYPIGDGGTEMRIIAQMLLDHGADVNAQGGKYGTALQAAISTGQKDIEILLRAYGATVQQSPQGRTVWEEV</sequence>